<dbReference type="SUPFAM" id="SSF55550">
    <property type="entry name" value="SH2 domain"/>
    <property type="match status" value="1"/>
</dbReference>
<keyword evidence="6" id="KW-1185">Reference proteome</keyword>
<accession>A0ABD1QNF5</accession>
<dbReference type="Gene3D" id="3.30.505.10">
    <property type="entry name" value="SH2 domain"/>
    <property type="match status" value="1"/>
</dbReference>
<proteinExistence type="predicted"/>
<evidence type="ECO:0000256" key="2">
    <source>
        <dbReference type="PROSITE-ProRule" id="PRU00191"/>
    </source>
</evidence>
<dbReference type="SUPFAM" id="SSF49899">
    <property type="entry name" value="Concanavalin A-like lectins/glucanases"/>
    <property type="match status" value="1"/>
</dbReference>
<dbReference type="EMBL" id="JBFOLK010000011">
    <property type="protein sequence ID" value="KAL2476469.1"/>
    <property type="molecule type" value="Genomic_DNA"/>
</dbReference>
<keyword evidence="1 2" id="KW-0727">SH2 domain</keyword>
<sequence>MAGFNGVEEKKYVLLKDLKVELRKDGDEEVANGCFTFCFWLYIHNCASFPSVILHQKHPEIATGAPFLWLNEKKKMTLFPLHFLHQEAPDPDNVIPWMEVPCASAEMEFPEKKWVHVGCEVLSDILRLHMDGKIVGEKHLTCSLNTHPDALERMYLARIGGNKDGLQAYVYGMDVLSPTSPVEHHYVKDPPMQLAIDHSSASEIEEDSDGVWSIVGGKCRRIFSVDVILLDAFGNQVNKELEVVASLLYADNEAPVENTNDAEAPLFTGYDGIEFDSHDRPCKLISGRASFKLKISQLSSKCDNRLFRIRFDIPKMGRYPFLETSSVPIRCISRSRNTRTTSTPWRKASSGIYLLNGSQSPDLDDGPVELLPSIVREAKPSPSSKRIKLGQDKPFAMFEDNLPLKQGGKEYSSRAWITNEENNAYGTTMDRRQENHDRADNFSAASDSSEETNSDLKRMPSTSSISDLIVFKYCLGGLTERSDLLKEIAISASEENLAKFADQVSLFSGCSHHRRQIIVAKRLVEEGMQAWTSISQSNHHVLWENLAFGINECFMKITGCSRSLTHQDFECLRRIAGCQDLVSQENFEKMWCWLYPVAFNLSRTSVNAMWASLLPKWMEGFITKEEAESALQAPGGLQDPGTFVLRFPTSRSWPHPDAGSLVVTYVGSDYTIHHRLLSLDFIDSSGAKEMTGKPLQDMLLEEPELSRLGRTSRSH</sequence>
<evidence type="ECO:0000313" key="6">
    <source>
        <dbReference type="Proteomes" id="UP001604336"/>
    </source>
</evidence>
<dbReference type="PANTHER" id="PTHR11801">
    <property type="entry name" value="SIGNAL TRANSDUCER AND ACTIVATOR OF TRANSCRIPTION"/>
    <property type="match status" value="1"/>
</dbReference>
<evidence type="ECO:0000256" key="1">
    <source>
        <dbReference type="ARBA" id="ARBA00022999"/>
    </source>
</evidence>
<dbReference type="PROSITE" id="PS50001">
    <property type="entry name" value="SH2"/>
    <property type="match status" value="1"/>
</dbReference>
<reference evidence="6" key="1">
    <citation type="submission" date="2024-07" db="EMBL/GenBank/DDBJ databases">
        <title>Two chromosome-level genome assemblies of Korean endemic species Abeliophyllum distichum and Forsythia ovata (Oleaceae).</title>
        <authorList>
            <person name="Jang H."/>
        </authorList>
    </citation>
    <scope>NUCLEOTIDE SEQUENCE [LARGE SCALE GENOMIC DNA]</scope>
</reference>
<evidence type="ECO:0000259" key="4">
    <source>
        <dbReference type="PROSITE" id="PS50001"/>
    </source>
</evidence>
<gene>
    <name evidence="5" type="ORF">Adt_37205</name>
</gene>
<dbReference type="InterPro" id="IPR001217">
    <property type="entry name" value="STAT"/>
</dbReference>
<dbReference type="InterPro" id="IPR013320">
    <property type="entry name" value="ConA-like_dom_sf"/>
</dbReference>
<dbReference type="InterPro" id="IPR036860">
    <property type="entry name" value="SH2_dom_sf"/>
</dbReference>
<evidence type="ECO:0000313" key="5">
    <source>
        <dbReference type="EMBL" id="KAL2476469.1"/>
    </source>
</evidence>
<name>A0ABD1QNF5_9LAMI</name>
<organism evidence="5 6">
    <name type="scientific">Abeliophyllum distichum</name>
    <dbReference type="NCBI Taxonomy" id="126358"/>
    <lineage>
        <taxon>Eukaryota</taxon>
        <taxon>Viridiplantae</taxon>
        <taxon>Streptophyta</taxon>
        <taxon>Embryophyta</taxon>
        <taxon>Tracheophyta</taxon>
        <taxon>Spermatophyta</taxon>
        <taxon>Magnoliopsida</taxon>
        <taxon>eudicotyledons</taxon>
        <taxon>Gunneridae</taxon>
        <taxon>Pentapetalae</taxon>
        <taxon>asterids</taxon>
        <taxon>lamiids</taxon>
        <taxon>Lamiales</taxon>
        <taxon>Oleaceae</taxon>
        <taxon>Forsythieae</taxon>
        <taxon>Abeliophyllum</taxon>
    </lineage>
</organism>
<evidence type="ECO:0000256" key="3">
    <source>
        <dbReference type="SAM" id="MobiDB-lite"/>
    </source>
</evidence>
<feature type="domain" description="SH2" evidence="4">
    <location>
        <begin position="617"/>
        <end position="715"/>
    </location>
</feature>
<comment type="caution">
    <text evidence="5">The sequence shown here is derived from an EMBL/GenBank/DDBJ whole genome shotgun (WGS) entry which is preliminary data.</text>
</comment>
<feature type="region of interest" description="Disordered" evidence="3">
    <location>
        <begin position="436"/>
        <end position="460"/>
    </location>
</feature>
<dbReference type="AlphaFoldDB" id="A0ABD1QNF5"/>
<dbReference type="InterPro" id="IPR000980">
    <property type="entry name" value="SH2"/>
</dbReference>
<protein>
    <submittedName>
        <fullName evidence="5">SH2 domain protein B</fullName>
    </submittedName>
</protein>
<dbReference type="Proteomes" id="UP001604336">
    <property type="component" value="Unassembled WGS sequence"/>
</dbReference>